<dbReference type="Gene3D" id="3.40.50.150">
    <property type="entry name" value="Vaccinia Virus protein VP39"/>
    <property type="match status" value="1"/>
</dbReference>
<dbReference type="Proteomes" id="UP000033423">
    <property type="component" value="Unassembled WGS sequence"/>
</dbReference>
<keyword evidence="1" id="KW-0808">Transferase</keyword>
<keyword evidence="2" id="KW-1185">Reference proteome</keyword>
<sequence>MNYPANHEYICRVCDNTEAYTLIDGIKDWEYGYPGDYSYRQCTGCDCIQIHPFPSLDELVAAYKIDYHGFTEPTHKGIVYKLLYNLYEKSTMSDLRKIISSSSKILDVGCGIGLFLSRLKSMGVKDIEGIDFSEFAVKHVRFIKAQMERYNKKNVALG</sequence>
<proteinExistence type="predicted"/>
<protein>
    <submittedName>
        <fullName evidence="1">Type 11 methyltransferase</fullName>
    </submittedName>
</protein>
<organism evidence="1 2">
    <name type="scientific">Candidatus Magnetobacterium bavaricum</name>
    <dbReference type="NCBI Taxonomy" id="29290"/>
    <lineage>
        <taxon>Bacteria</taxon>
        <taxon>Pseudomonadati</taxon>
        <taxon>Nitrospirota</taxon>
        <taxon>Thermodesulfovibrionia</taxon>
        <taxon>Thermodesulfovibrionales</taxon>
        <taxon>Candidatus Magnetobacteriaceae</taxon>
        <taxon>Candidatus Magnetobacterium</taxon>
    </lineage>
</organism>
<evidence type="ECO:0000313" key="2">
    <source>
        <dbReference type="Proteomes" id="UP000033423"/>
    </source>
</evidence>
<gene>
    <name evidence="1" type="ORF">MBAV_003298</name>
</gene>
<dbReference type="InterPro" id="IPR029063">
    <property type="entry name" value="SAM-dependent_MTases_sf"/>
</dbReference>
<dbReference type="CDD" id="cd02440">
    <property type="entry name" value="AdoMet_MTases"/>
    <property type="match status" value="1"/>
</dbReference>
<name>A0A0F3GRV6_9BACT</name>
<dbReference type="AlphaFoldDB" id="A0A0F3GRV6"/>
<accession>A0A0F3GRV6</accession>
<evidence type="ECO:0000313" key="1">
    <source>
        <dbReference type="EMBL" id="KJU84507.1"/>
    </source>
</evidence>
<keyword evidence="1" id="KW-0489">Methyltransferase</keyword>
<dbReference type="GO" id="GO:0008168">
    <property type="term" value="F:methyltransferase activity"/>
    <property type="evidence" value="ECO:0007669"/>
    <property type="project" value="UniProtKB-KW"/>
</dbReference>
<reference evidence="1 2" key="1">
    <citation type="submission" date="2015-02" db="EMBL/GenBank/DDBJ databases">
        <title>Single-cell genomics of uncultivated deep-branching MTB reveals a conserved set of magnetosome genes.</title>
        <authorList>
            <person name="Kolinko S."/>
            <person name="Richter M."/>
            <person name="Glockner F.O."/>
            <person name="Brachmann A."/>
            <person name="Schuler D."/>
        </authorList>
    </citation>
    <scope>NUCLEOTIDE SEQUENCE [LARGE SCALE GENOMIC DNA]</scope>
    <source>
        <strain evidence="1">TM-1</strain>
    </source>
</reference>
<feature type="non-terminal residue" evidence="1">
    <location>
        <position position="158"/>
    </location>
</feature>
<comment type="caution">
    <text evidence="1">The sequence shown here is derived from an EMBL/GenBank/DDBJ whole genome shotgun (WGS) entry which is preliminary data.</text>
</comment>
<dbReference type="SUPFAM" id="SSF53335">
    <property type="entry name" value="S-adenosyl-L-methionine-dependent methyltransferases"/>
    <property type="match status" value="2"/>
</dbReference>
<dbReference type="GO" id="GO:0032259">
    <property type="term" value="P:methylation"/>
    <property type="evidence" value="ECO:0007669"/>
    <property type="project" value="UniProtKB-KW"/>
</dbReference>
<dbReference type="EMBL" id="LACI01001416">
    <property type="protein sequence ID" value="KJU84507.1"/>
    <property type="molecule type" value="Genomic_DNA"/>
</dbReference>